<feature type="region of interest" description="Disordered" evidence="1">
    <location>
        <begin position="1"/>
        <end position="28"/>
    </location>
</feature>
<organism evidence="2 3">
    <name type="scientific">Polarella glacialis</name>
    <name type="common">Dinoflagellate</name>
    <dbReference type="NCBI Taxonomy" id="89957"/>
    <lineage>
        <taxon>Eukaryota</taxon>
        <taxon>Sar</taxon>
        <taxon>Alveolata</taxon>
        <taxon>Dinophyceae</taxon>
        <taxon>Suessiales</taxon>
        <taxon>Suessiaceae</taxon>
        <taxon>Polarella</taxon>
    </lineage>
</organism>
<name>A0A813E161_POLGL</name>
<dbReference type="Proteomes" id="UP000654075">
    <property type="component" value="Unassembled WGS sequence"/>
</dbReference>
<gene>
    <name evidence="2" type="ORF">PGLA1383_LOCUS11077</name>
</gene>
<feature type="non-terminal residue" evidence="2">
    <location>
        <position position="136"/>
    </location>
</feature>
<evidence type="ECO:0000313" key="3">
    <source>
        <dbReference type="Proteomes" id="UP000654075"/>
    </source>
</evidence>
<protein>
    <submittedName>
        <fullName evidence="2">Uncharacterized protein</fullName>
    </submittedName>
</protein>
<proteinExistence type="predicted"/>
<reference evidence="2" key="1">
    <citation type="submission" date="2021-02" db="EMBL/GenBank/DDBJ databases">
        <authorList>
            <person name="Dougan E. K."/>
            <person name="Rhodes N."/>
            <person name="Thang M."/>
            <person name="Chan C."/>
        </authorList>
    </citation>
    <scope>NUCLEOTIDE SEQUENCE</scope>
</reference>
<sequence length="136" mass="14459">MSPYSGAAGSRLRPVIAADGTRPATPPRGRILGAPMTRGLAAHEGGEIRISGQVFVSLEKDFTHLVKKPHAGGIVQVAIESLEEEGRKIHSSNVMANIARHGADEDVHTKVIASLLQPLTWSPDPDPNNFILNAAE</sequence>
<keyword evidence="3" id="KW-1185">Reference proteome</keyword>
<dbReference type="EMBL" id="CAJNNV010005663">
    <property type="protein sequence ID" value="CAE8592423.1"/>
    <property type="molecule type" value="Genomic_DNA"/>
</dbReference>
<evidence type="ECO:0000256" key="1">
    <source>
        <dbReference type="SAM" id="MobiDB-lite"/>
    </source>
</evidence>
<comment type="caution">
    <text evidence="2">The sequence shown here is derived from an EMBL/GenBank/DDBJ whole genome shotgun (WGS) entry which is preliminary data.</text>
</comment>
<dbReference type="AlphaFoldDB" id="A0A813E161"/>
<accession>A0A813E161</accession>
<evidence type="ECO:0000313" key="2">
    <source>
        <dbReference type="EMBL" id="CAE8592423.1"/>
    </source>
</evidence>